<dbReference type="Proteomes" id="UP000285317">
    <property type="component" value="Chromosome"/>
</dbReference>
<name>A0A3Q9V194_9MICO</name>
<dbReference type="SUPFAM" id="SSF51905">
    <property type="entry name" value="FAD/NAD(P)-binding domain"/>
    <property type="match status" value="1"/>
</dbReference>
<dbReference type="GO" id="GO:0005737">
    <property type="term" value="C:cytoplasm"/>
    <property type="evidence" value="ECO:0007669"/>
    <property type="project" value="TreeGrafter"/>
</dbReference>
<proteinExistence type="predicted"/>
<organism evidence="2 3">
    <name type="scientific">Rathayibacter festucae DSM 15932</name>
    <dbReference type="NCBI Taxonomy" id="1328866"/>
    <lineage>
        <taxon>Bacteria</taxon>
        <taxon>Bacillati</taxon>
        <taxon>Actinomycetota</taxon>
        <taxon>Actinomycetes</taxon>
        <taxon>Micrococcales</taxon>
        <taxon>Microbacteriaceae</taxon>
        <taxon>Rathayibacter</taxon>
    </lineage>
</organism>
<dbReference type="Gene3D" id="3.30.9.10">
    <property type="entry name" value="D-Amino Acid Oxidase, subunit A, domain 2"/>
    <property type="match status" value="1"/>
</dbReference>
<dbReference type="Pfam" id="PF01266">
    <property type="entry name" value="DAO"/>
    <property type="match status" value="1"/>
</dbReference>
<protein>
    <submittedName>
        <fullName evidence="2">FAD-dependent oxidoreductase</fullName>
    </submittedName>
</protein>
<evidence type="ECO:0000259" key="1">
    <source>
        <dbReference type="Pfam" id="PF01266"/>
    </source>
</evidence>
<dbReference type="KEGG" id="rfs:C1I64_19845"/>
<dbReference type="InterPro" id="IPR036188">
    <property type="entry name" value="FAD/NAD-bd_sf"/>
</dbReference>
<feature type="domain" description="FAD dependent oxidoreductase" evidence="1">
    <location>
        <begin position="29"/>
        <end position="390"/>
    </location>
</feature>
<gene>
    <name evidence="2" type="ORF">C1I64_19845</name>
</gene>
<dbReference type="EMBL" id="CP028137">
    <property type="protein sequence ID" value="AZZ54059.1"/>
    <property type="molecule type" value="Genomic_DNA"/>
</dbReference>
<dbReference type="InterPro" id="IPR006076">
    <property type="entry name" value="FAD-dep_OxRdtase"/>
</dbReference>
<sequence>MINGDVSFWWASLGRSTPRAALPGPLDVDVCIVGAGYTGLWTAYSLAKADPSLRIAILEQRFAGFGASGRNGGWLTNEITGGVASYSRTHGSEAVDRFQLAMNETVDEVIAAAAAEGIDADIVKGGEFQVARGEAQRARLLATAAAARARAHTDVELLDARETTARIAVSGASAGLWHPHCARLHPAKLAVGLARTVEALGVRIFEDTRVEEIRPGAAVTPRGVVCAPIVLRATEGFTAGLSGHHREWLPMNSSLIATEPLAPEVWDEIGWAGRETLGDAAHAYMYAQRTADDRIAIGGRGVPYRFGSRIDRDGATDPRTVGRLREILERFFPVLRGVGIEHVWSGVLGVPRDWHATVGLDRATGLGWAGGFVGTGVTATNLAGRTLRDLVLGESTPLTELPWVGHRVRPWEPEPLRWLAVTSLYRAYGLADAAEARGRATTSPLATIADVVAGRSH</sequence>
<dbReference type="RefSeq" id="WP_127888394.1">
    <property type="nucleotide sequence ID" value="NZ_CP028137.1"/>
</dbReference>
<dbReference type="PANTHER" id="PTHR13847:SF285">
    <property type="entry name" value="FAD DEPENDENT OXIDOREDUCTASE DOMAIN-CONTAINING PROTEIN"/>
    <property type="match status" value="1"/>
</dbReference>
<dbReference type="AlphaFoldDB" id="A0A3Q9V194"/>
<dbReference type="Gene3D" id="3.50.50.60">
    <property type="entry name" value="FAD/NAD(P)-binding domain"/>
    <property type="match status" value="1"/>
</dbReference>
<reference evidence="2 3" key="1">
    <citation type="submission" date="2018-03" db="EMBL/GenBank/DDBJ databases">
        <title>Bacteriophage NCPPB3778 and a type I-E CRISPR drive the evolution of the US Biological Select Agent, Rathayibacter toxicus.</title>
        <authorList>
            <person name="Davis E.W.II."/>
            <person name="Tabima J.F."/>
            <person name="Weisberg A.J."/>
            <person name="Dantas Lopes L."/>
            <person name="Wiseman M.S."/>
            <person name="Wiseman M.S."/>
            <person name="Pupko T."/>
            <person name="Belcher M.S."/>
            <person name="Sechler A.J."/>
            <person name="Tancos M.A."/>
            <person name="Schroeder B.K."/>
            <person name="Murray T.D."/>
            <person name="Luster D.G."/>
            <person name="Schneider W.L."/>
            <person name="Rogers E."/>
            <person name="Andreote F.D."/>
            <person name="Grunwald N.J."/>
            <person name="Putnam M.L."/>
            <person name="Chang J.H."/>
        </authorList>
    </citation>
    <scope>NUCLEOTIDE SEQUENCE [LARGE SCALE GENOMIC DNA]</scope>
    <source>
        <strain evidence="2 3">DSM 15932</strain>
    </source>
</reference>
<dbReference type="PANTHER" id="PTHR13847">
    <property type="entry name" value="SARCOSINE DEHYDROGENASE-RELATED"/>
    <property type="match status" value="1"/>
</dbReference>
<evidence type="ECO:0000313" key="3">
    <source>
        <dbReference type="Proteomes" id="UP000285317"/>
    </source>
</evidence>
<accession>A0A3Q9V194</accession>
<evidence type="ECO:0000313" key="2">
    <source>
        <dbReference type="EMBL" id="AZZ54059.1"/>
    </source>
</evidence>